<dbReference type="RefSeq" id="WP_143984877.1">
    <property type="nucleotide sequence ID" value="NZ_CP041692.1"/>
</dbReference>
<dbReference type="OrthoDB" id="3578774at2"/>
<reference evidence="1 2" key="1">
    <citation type="submission" date="2019-07" db="EMBL/GenBank/DDBJ databases">
        <title>Microlunatus dokdonensis sp. nov. isolated from the rhizospheric soil of the wild plant Elymus tsukushiensis.</title>
        <authorList>
            <person name="Ghim S.-Y."/>
            <person name="Hwang Y.-J."/>
            <person name="Son J.-S."/>
            <person name="Shin J.-H."/>
        </authorList>
    </citation>
    <scope>NUCLEOTIDE SEQUENCE [LARGE SCALE GENOMIC DNA]</scope>
    <source>
        <strain evidence="1 2">KUDC0627</strain>
    </source>
</reference>
<evidence type="ECO:0000313" key="2">
    <source>
        <dbReference type="Proteomes" id="UP000319263"/>
    </source>
</evidence>
<sequence>MRMRFDPSTGADEAAFYAARDALLDEFEGWRAGRGDPDSGMVVSDAALFLDWRYNYSTGVLDDYDGQDLDEFLLGWCPRKLTAPPDMAPQLCRDVGQLINFLAATGRLVGGSRRATALTAYANELAPRVRRAMDDPSNFGMAKSIFAGVDLDAMPSVDDPEAMQQFLDQKMAELNALPYEERKALTDPDISDDLGTAPAPYLHISPTTAELERAAVAAPITGKIEALRDYLGAEGKALTNTGNLKLVDGKALVDLLDTGDQVDPAIGDRTFKTTSSADLRRLRLIVELAKSAGAVRVYRRRLVPVKGWSRRDPTDRASGVVTAAAVEGPLWLSFGGARVESLLMEYVDDALPHWLTMLLPSDVLPFDEVADVLGNLISDEVEPRPPYWTAERIVQSVADNLARSIEVLELVGAIRWNDREQVTSEFGQIRQRGGALSLTALGRHVVSRIASEVGYPIQRVDLADAEPSELFAAIEQVNEADLPGLIASWQPNLAPKDRARRIAEAVARAAMPRERLAGMAVLDEIGTEASEPYVRQLLDGPLAGHAASWLLAHDLADVDEVGDYIDAGFVIDLLATCQDDPEELCALFLHESPAGGPDELLDQMWQHDAPETEVVLEVLGQHLTDRRLAKAARKALFKHRSRAAQH</sequence>
<evidence type="ECO:0000313" key="1">
    <source>
        <dbReference type="EMBL" id="QDP94892.1"/>
    </source>
</evidence>
<proteinExistence type="predicted"/>
<dbReference type="KEGG" id="mik:FOE78_02240"/>
<organism evidence="1 2">
    <name type="scientific">Microlunatus elymi</name>
    <dbReference type="NCBI Taxonomy" id="2596828"/>
    <lineage>
        <taxon>Bacteria</taxon>
        <taxon>Bacillati</taxon>
        <taxon>Actinomycetota</taxon>
        <taxon>Actinomycetes</taxon>
        <taxon>Propionibacteriales</taxon>
        <taxon>Propionibacteriaceae</taxon>
        <taxon>Microlunatus</taxon>
    </lineage>
</organism>
<dbReference type="AlphaFoldDB" id="A0A516PUR1"/>
<dbReference type="Proteomes" id="UP000319263">
    <property type="component" value="Chromosome"/>
</dbReference>
<protein>
    <submittedName>
        <fullName evidence="1">Uncharacterized protein</fullName>
    </submittedName>
</protein>
<accession>A0A516PUR1</accession>
<name>A0A516PUR1_9ACTN</name>
<dbReference type="EMBL" id="CP041692">
    <property type="protein sequence ID" value="QDP94892.1"/>
    <property type="molecule type" value="Genomic_DNA"/>
</dbReference>
<keyword evidence="2" id="KW-1185">Reference proteome</keyword>
<gene>
    <name evidence="1" type="ORF">FOE78_02240</name>
</gene>